<proteinExistence type="predicted"/>
<accession>A0ABT4GBB6</accession>
<evidence type="ECO:0000313" key="1">
    <source>
        <dbReference type="EMBL" id="MCY9693481.1"/>
    </source>
</evidence>
<dbReference type="EMBL" id="JAMDMX010000034">
    <property type="protein sequence ID" value="MCY9693481.1"/>
    <property type="molecule type" value="Genomic_DNA"/>
</dbReference>
<evidence type="ECO:0000313" key="2">
    <source>
        <dbReference type="Proteomes" id="UP001527099"/>
    </source>
</evidence>
<evidence type="ECO:0008006" key="3">
    <source>
        <dbReference type="Google" id="ProtNLM"/>
    </source>
</evidence>
<sequence>MSETQLTQLQEKLSTNRLADAEIDEAGKKGGIGVLNVHRRIQMVYGENYGLRIESVAGQGTKMIMVMPASPKHEEKPIPIQEA</sequence>
<protein>
    <recommendedName>
        <fullName evidence="3">Sensor histidine kinase</fullName>
    </recommendedName>
</protein>
<name>A0ABT4GBB6_9BACL</name>
<reference evidence="1 2" key="1">
    <citation type="submission" date="2022-05" db="EMBL/GenBank/DDBJ databases">
        <title>Genome Sequencing of Bee-Associated Microbes.</title>
        <authorList>
            <person name="Dunlap C."/>
        </authorList>
    </citation>
    <scope>NUCLEOTIDE SEQUENCE [LARGE SCALE GENOMIC DNA]</scope>
    <source>
        <strain evidence="1 2">NRRL B-14421</strain>
    </source>
</reference>
<keyword evidence="2" id="KW-1185">Reference proteome</keyword>
<gene>
    <name evidence="1" type="ORF">M5X19_11325</name>
</gene>
<dbReference type="Proteomes" id="UP001527099">
    <property type="component" value="Unassembled WGS sequence"/>
</dbReference>
<comment type="caution">
    <text evidence="1">The sequence shown here is derived from an EMBL/GenBank/DDBJ whole genome shotgun (WGS) entry which is preliminary data.</text>
</comment>
<organism evidence="1 2">
    <name type="scientific">Paenibacillus alginolyticus</name>
    <dbReference type="NCBI Taxonomy" id="59839"/>
    <lineage>
        <taxon>Bacteria</taxon>
        <taxon>Bacillati</taxon>
        <taxon>Bacillota</taxon>
        <taxon>Bacilli</taxon>
        <taxon>Bacillales</taxon>
        <taxon>Paenibacillaceae</taxon>
        <taxon>Paenibacillus</taxon>
    </lineage>
</organism>